<evidence type="ECO:0000256" key="4">
    <source>
        <dbReference type="ARBA" id="ARBA00022737"/>
    </source>
</evidence>
<dbReference type="InterPro" id="IPR001611">
    <property type="entry name" value="Leu-rich_rpt"/>
</dbReference>
<dbReference type="InterPro" id="IPR036047">
    <property type="entry name" value="F-box-like_dom_sf"/>
</dbReference>
<dbReference type="PANTHER" id="PTHR48053:SF71">
    <property type="entry name" value="LEUCINE RICH REPEAT FAMILY PROTEIN, EXPRESSED"/>
    <property type="match status" value="1"/>
</dbReference>
<reference evidence="6 7" key="1">
    <citation type="submission" date="2016-07" db="EMBL/GenBank/DDBJ databases">
        <title>Pervasive Adenine N6-methylation of Active Genes in Fungi.</title>
        <authorList>
            <consortium name="DOE Joint Genome Institute"/>
            <person name="Mondo S.J."/>
            <person name="Dannebaum R.O."/>
            <person name="Kuo R.C."/>
            <person name="Labutti K."/>
            <person name="Haridas S."/>
            <person name="Kuo A."/>
            <person name="Salamov A."/>
            <person name="Ahrendt S.R."/>
            <person name="Lipzen A."/>
            <person name="Sullivan W."/>
            <person name="Andreopoulos W.B."/>
            <person name="Clum A."/>
            <person name="Lindquist E."/>
            <person name="Daum C."/>
            <person name="Ramamoorthy G.K."/>
            <person name="Gryganskyi A."/>
            <person name="Culley D."/>
            <person name="Magnuson J.K."/>
            <person name="James T.Y."/>
            <person name="O'Malley M.A."/>
            <person name="Stajich J.E."/>
            <person name="Spatafora J.W."/>
            <person name="Visel A."/>
            <person name="Grigoriev I.V."/>
        </authorList>
    </citation>
    <scope>NUCLEOTIDE SEQUENCE [LARGE SCALE GENOMIC DNA]</scope>
    <source>
        <strain evidence="6 7">JEL800</strain>
    </source>
</reference>
<evidence type="ECO:0000313" key="7">
    <source>
        <dbReference type="Proteomes" id="UP000193642"/>
    </source>
</evidence>
<keyword evidence="4" id="KW-0677">Repeat</keyword>
<dbReference type="InterPro" id="IPR001810">
    <property type="entry name" value="F-box_dom"/>
</dbReference>
<dbReference type="EMBL" id="MCGO01000016">
    <property type="protein sequence ID" value="ORY46567.1"/>
    <property type="molecule type" value="Genomic_DNA"/>
</dbReference>
<dbReference type="Pfam" id="PF00560">
    <property type="entry name" value="LRR_1"/>
    <property type="match status" value="2"/>
</dbReference>
<evidence type="ECO:0000256" key="2">
    <source>
        <dbReference type="ARBA" id="ARBA00022614"/>
    </source>
</evidence>
<evidence type="ECO:0000313" key="6">
    <source>
        <dbReference type="EMBL" id="ORY46567.1"/>
    </source>
</evidence>
<dbReference type="InterPro" id="IPR032675">
    <property type="entry name" value="LRR_dom_sf"/>
</dbReference>
<dbReference type="FunFam" id="3.80.10.10:FF:000041">
    <property type="entry name" value="LRR receptor-like serine/threonine-protein kinase ERECTA"/>
    <property type="match status" value="1"/>
</dbReference>
<dbReference type="PROSITE" id="PS50181">
    <property type="entry name" value="FBOX"/>
    <property type="match status" value="1"/>
</dbReference>
<sequence>MHRSTPPNKHYVQMTDLPLELVEQIFSWICPQDVWKLRCLSTSLKAILESSSFITMNLRRCLHNHVEFASPESWEPLALDETYWKAPEPYQTAYIRTYRNNLELLSWGVDIDFEDTFLTRTSLNVGIPRQLCFLKHLTILNINGWTIPVGLANLTSLESLYLGKNKLEGHIPLKHLVLAYNTGICGQLPAELGKLTLLETLFIGDTNIEGPIPEAWGKDGVFKKLQRLDLYANQNLTSFIPQFVGKYTELRHLDLSDCGFVGNIPEELGQLSHLETLNLENNRLSGAVPFALTALKQLERFNFRGNHELSCCVRKIFQIP</sequence>
<evidence type="ECO:0000256" key="1">
    <source>
        <dbReference type="ARBA" id="ARBA00004167"/>
    </source>
</evidence>
<dbReference type="PANTHER" id="PTHR48053">
    <property type="entry name" value="LEUCINE RICH REPEAT FAMILY PROTEIN, EXPRESSED"/>
    <property type="match status" value="1"/>
</dbReference>
<dbReference type="Proteomes" id="UP000193642">
    <property type="component" value="Unassembled WGS sequence"/>
</dbReference>
<feature type="domain" description="F-box" evidence="5">
    <location>
        <begin position="11"/>
        <end position="56"/>
    </location>
</feature>
<name>A0A1Y2CI28_9FUNG</name>
<comment type="subcellular location">
    <subcellularLocation>
        <location evidence="1">Membrane</location>
        <topology evidence="1">Single-pass membrane protein</topology>
    </subcellularLocation>
</comment>
<dbReference type="Gene3D" id="3.80.10.10">
    <property type="entry name" value="Ribonuclease Inhibitor"/>
    <property type="match status" value="2"/>
</dbReference>
<evidence type="ECO:0000256" key="3">
    <source>
        <dbReference type="ARBA" id="ARBA00022729"/>
    </source>
</evidence>
<evidence type="ECO:0000259" key="5">
    <source>
        <dbReference type="PROSITE" id="PS50181"/>
    </source>
</evidence>
<gene>
    <name evidence="6" type="ORF">BCR33DRAFT_715613</name>
</gene>
<dbReference type="Pfam" id="PF00646">
    <property type="entry name" value="F-box"/>
    <property type="match status" value="1"/>
</dbReference>
<dbReference type="SUPFAM" id="SSF81383">
    <property type="entry name" value="F-box domain"/>
    <property type="match status" value="1"/>
</dbReference>
<proteinExistence type="predicted"/>
<dbReference type="AlphaFoldDB" id="A0A1Y2CI28"/>
<comment type="caution">
    <text evidence="6">The sequence shown here is derived from an EMBL/GenBank/DDBJ whole genome shotgun (WGS) entry which is preliminary data.</text>
</comment>
<dbReference type="InterPro" id="IPR051716">
    <property type="entry name" value="Plant_RL_S/T_kinase"/>
</dbReference>
<accession>A0A1Y2CI28</accession>
<keyword evidence="3" id="KW-0732">Signal</keyword>
<dbReference type="GO" id="GO:0016020">
    <property type="term" value="C:membrane"/>
    <property type="evidence" value="ECO:0007669"/>
    <property type="project" value="UniProtKB-SubCell"/>
</dbReference>
<dbReference type="SUPFAM" id="SSF52058">
    <property type="entry name" value="L domain-like"/>
    <property type="match status" value="1"/>
</dbReference>
<dbReference type="OrthoDB" id="676979at2759"/>
<dbReference type="SMART" id="SM00256">
    <property type="entry name" value="FBOX"/>
    <property type="match status" value="1"/>
</dbReference>
<organism evidence="6 7">
    <name type="scientific">Rhizoclosmatium globosum</name>
    <dbReference type="NCBI Taxonomy" id="329046"/>
    <lineage>
        <taxon>Eukaryota</taxon>
        <taxon>Fungi</taxon>
        <taxon>Fungi incertae sedis</taxon>
        <taxon>Chytridiomycota</taxon>
        <taxon>Chytridiomycota incertae sedis</taxon>
        <taxon>Chytridiomycetes</taxon>
        <taxon>Chytridiales</taxon>
        <taxon>Chytriomycetaceae</taxon>
        <taxon>Rhizoclosmatium</taxon>
    </lineage>
</organism>
<keyword evidence="2" id="KW-0433">Leucine-rich repeat</keyword>
<keyword evidence="7" id="KW-1185">Reference proteome</keyword>
<protein>
    <submittedName>
        <fullName evidence="6">L domain-like protein</fullName>
    </submittedName>
</protein>